<organism evidence="1">
    <name type="scientific">Brassica oleracea</name>
    <name type="common">Wild cabbage</name>
    <dbReference type="NCBI Taxonomy" id="3712"/>
    <lineage>
        <taxon>Eukaryota</taxon>
        <taxon>Viridiplantae</taxon>
        <taxon>Streptophyta</taxon>
        <taxon>Embryophyta</taxon>
        <taxon>Tracheophyta</taxon>
        <taxon>Spermatophyta</taxon>
        <taxon>Magnoliopsida</taxon>
        <taxon>eudicotyledons</taxon>
        <taxon>Gunneridae</taxon>
        <taxon>Pentapetalae</taxon>
        <taxon>rosids</taxon>
        <taxon>malvids</taxon>
        <taxon>Brassicales</taxon>
        <taxon>Brassicaceae</taxon>
        <taxon>Brassiceae</taxon>
        <taxon>Brassica</taxon>
    </lineage>
</organism>
<protein>
    <submittedName>
        <fullName evidence="1">Uncharacterized protein</fullName>
    </submittedName>
</protein>
<accession>A0A3P6FVR5</accession>
<proteinExistence type="predicted"/>
<name>A0A3P6FVR5_BRAOL</name>
<sequence length="194" mass="21264">MMSLRWLVRNAGVVLFQREIPDSINIQVAKVVKRVVVPVILDVGEWIRQSRMSHWIQSTQAVAKCHKFLLSGELRCPSRPSTSSVTEPYKLRSTAPLTASHCTGAVRLLARSTQYVYECRTLIRSPSLLSLLLLCFASPLLSSLPVQVTPGRRVTSPPCITVYTSEPSLTPSLPSAVVSLSTVRCSSASTLPSM</sequence>
<evidence type="ECO:0000313" key="1">
    <source>
        <dbReference type="EMBL" id="VDD48542.1"/>
    </source>
</evidence>
<gene>
    <name evidence="1" type="ORF">BOLC1T00931H</name>
</gene>
<dbReference type="AlphaFoldDB" id="A0A3P6FVR5"/>
<dbReference type="EMBL" id="LR031878">
    <property type="protein sequence ID" value="VDD48542.1"/>
    <property type="molecule type" value="Genomic_DNA"/>
</dbReference>
<reference evidence="1" key="1">
    <citation type="submission" date="2018-11" db="EMBL/GenBank/DDBJ databases">
        <authorList>
            <consortium name="Genoscope - CEA"/>
            <person name="William W."/>
        </authorList>
    </citation>
    <scope>NUCLEOTIDE SEQUENCE</scope>
</reference>